<dbReference type="SUPFAM" id="SSF51419">
    <property type="entry name" value="PLP-binding barrel"/>
    <property type="match status" value="1"/>
</dbReference>
<comment type="function">
    <text evidence="4">Catalyzes the interconversion of L-alanine and D-alanine. May also act on other amino acids.</text>
</comment>
<dbReference type="InterPro" id="IPR011079">
    <property type="entry name" value="Ala_racemase_C"/>
</dbReference>
<evidence type="ECO:0000256" key="1">
    <source>
        <dbReference type="ARBA" id="ARBA00001933"/>
    </source>
</evidence>
<evidence type="ECO:0000256" key="2">
    <source>
        <dbReference type="ARBA" id="ARBA00022898"/>
    </source>
</evidence>
<dbReference type="Pfam" id="PF00842">
    <property type="entry name" value="Ala_racemase_C"/>
    <property type="match status" value="1"/>
</dbReference>
<proteinExistence type="inferred from homology"/>
<evidence type="ECO:0000259" key="5">
    <source>
        <dbReference type="SMART" id="SM01005"/>
    </source>
</evidence>
<dbReference type="EMBL" id="JAVDYF010000001">
    <property type="protein sequence ID" value="MDR7354741.1"/>
    <property type="molecule type" value="Genomic_DNA"/>
</dbReference>
<dbReference type="RefSeq" id="WP_277104660.1">
    <property type="nucleotide sequence ID" value="NZ_BAAAJS010000049.1"/>
</dbReference>
<dbReference type="SMART" id="SM01005">
    <property type="entry name" value="Ala_racemase_C"/>
    <property type="match status" value="1"/>
</dbReference>
<dbReference type="SUPFAM" id="SSF50621">
    <property type="entry name" value="Alanine racemase C-terminal domain-like"/>
    <property type="match status" value="1"/>
</dbReference>
<keyword evidence="3 4" id="KW-0413">Isomerase</keyword>
<dbReference type="PANTHER" id="PTHR30511:SF0">
    <property type="entry name" value="ALANINE RACEMASE, CATABOLIC-RELATED"/>
    <property type="match status" value="1"/>
</dbReference>
<feature type="binding site" evidence="4">
    <location>
        <position position="132"/>
    </location>
    <ligand>
        <name>substrate</name>
    </ligand>
</feature>
<dbReference type="InterPro" id="IPR009006">
    <property type="entry name" value="Ala_racemase/Decarboxylase_C"/>
</dbReference>
<name>A0ABU2B8M5_9CORY</name>
<dbReference type="Gene3D" id="2.40.37.10">
    <property type="entry name" value="Lyase, Ornithine Decarboxylase, Chain A, domain 1"/>
    <property type="match status" value="1"/>
</dbReference>
<feature type="active site" description="Proton acceptor; specific for D-alanine" evidence="4">
    <location>
        <position position="34"/>
    </location>
</feature>
<comment type="caution">
    <text evidence="6">The sequence shown here is derived from an EMBL/GenBank/DDBJ whole genome shotgun (WGS) entry which is preliminary data.</text>
</comment>
<accession>A0ABU2B8M5</accession>
<dbReference type="Pfam" id="PF01168">
    <property type="entry name" value="Ala_racemase_N"/>
    <property type="match status" value="1"/>
</dbReference>
<protein>
    <recommendedName>
        <fullName evidence="4">Alanine racemase</fullName>
        <ecNumber evidence="4">5.1.1.1</ecNumber>
    </recommendedName>
</protein>
<evidence type="ECO:0000256" key="4">
    <source>
        <dbReference type="HAMAP-Rule" id="MF_01201"/>
    </source>
</evidence>
<dbReference type="EC" id="5.1.1.1" evidence="4"/>
<feature type="binding site" evidence="4">
    <location>
        <position position="307"/>
    </location>
    <ligand>
        <name>substrate</name>
    </ligand>
</feature>
<dbReference type="InterPro" id="IPR000821">
    <property type="entry name" value="Ala_racemase"/>
</dbReference>
<reference evidence="6 7" key="1">
    <citation type="submission" date="2023-07" db="EMBL/GenBank/DDBJ databases">
        <title>Sequencing the genomes of 1000 actinobacteria strains.</title>
        <authorList>
            <person name="Klenk H.-P."/>
        </authorList>
    </citation>
    <scope>NUCLEOTIDE SEQUENCE [LARGE SCALE GENOMIC DNA]</scope>
    <source>
        <strain evidence="6 7">DSM 44508</strain>
    </source>
</reference>
<evidence type="ECO:0000313" key="7">
    <source>
        <dbReference type="Proteomes" id="UP001183619"/>
    </source>
</evidence>
<dbReference type="Proteomes" id="UP001183619">
    <property type="component" value="Unassembled WGS sequence"/>
</dbReference>
<comment type="pathway">
    <text evidence="4">Amino-acid biosynthesis; D-alanine biosynthesis; D-alanine from L-alanine: step 1/1.</text>
</comment>
<dbReference type="InterPro" id="IPR029066">
    <property type="entry name" value="PLP-binding_barrel"/>
</dbReference>
<keyword evidence="2 4" id="KW-0663">Pyridoxal phosphate</keyword>
<dbReference type="HAMAP" id="MF_01201">
    <property type="entry name" value="Ala_racemase"/>
    <property type="match status" value="1"/>
</dbReference>
<dbReference type="NCBIfam" id="TIGR00492">
    <property type="entry name" value="alr"/>
    <property type="match status" value="1"/>
</dbReference>
<evidence type="ECO:0000256" key="3">
    <source>
        <dbReference type="ARBA" id="ARBA00023235"/>
    </source>
</evidence>
<dbReference type="PANTHER" id="PTHR30511">
    <property type="entry name" value="ALANINE RACEMASE"/>
    <property type="match status" value="1"/>
</dbReference>
<comment type="catalytic activity">
    <reaction evidence="4">
        <text>L-alanine = D-alanine</text>
        <dbReference type="Rhea" id="RHEA:20249"/>
        <dbReference type="ChEBI" id="CHEBI:57416"/>
        <dbReference type="ChEBI" id="CHEBI:57972"/>
        <dbReference type="EC" id="5.1.1.1"/>
    </reaction>
</comment>
<sequence length="367" mass="39562">MNLLETVVDLGAIAHNTRLLKEMIAPAQLMCVVKADGYNHGAVTVAHTMREHGGDQFGVATLAEALELRHGGITEPILCWIWSPEQNFHAALDNNIQLAAFSPETTQALIDAARSHPTPIKVTIKVDTGLHRSGIDMAALPAICKQLANADNIEVTGLMSHLACADDPDDPMTDEQAHVFRHALDIARNAGLELKVNHLANSPATLSRPDLHFDMVRAGVALYGQEPIDGREHGLHEAMSWVGKVTVVKPIAPGEGTSYSLTWRAKKPGFLAVVPVGYADGLPRAAQGHVEVTIAGHRYRNVGRICMDQCVIDLGDNPFGVRAGDEAIIFGRGGMPATQLAARMGSIHYELLCRPTGRTVRRYVEGA</sequence>
<dbReference type="Gene3D" id="3.20.20.10">
    <property type="entry name" value="Alanine racemase"/>
    <property type="match status" value="1"/>
</dbReference>
<dbReference type="PRINTS" id="PR00992">
    <property type="entry name" value="ALARACEMASE"/>
</dbReference>
<feature type="modified residue" description="N6-(pyridoxal phosphate)lysine" evidence="4">
    <location>
        <position position="34"/>
    </location>
</feature>
<dbReference type="GO" id="GO:0008784">
    <property type="term" value="F:alanine racemase activity"/>
    <property type="evidence" value="ECO:0007669"/>
    <property type="project" value="UniProtKB-EC"/>
</dbReference>
<keyword evidence="7" id="KW-1185">Reference proteome</keyword>
<organism evidence="6 7">
    <name type="scientific">Corynebacterium felinum</name>
    <dbReference type="NCBI Taxonomy" id="131318"/>
    <lineage>
        <taxon>Bacteria</taxon>
        <taxon>Bacillati</taxon>
        <taxon>Actinomycetota</taxon>
        <taxon>Actinomycetes</taxon>
        <taxon>Mycobacteriales</taxon>
        <taxon>Corynebacteriaceae</taxon>
        <taxon>Corynebacterium</taxon>
    </lineage>
</organism>
<evidence type="ECO:0000313" key="6">
    <source>
        <dbReference type="EMBL" id="MDR7354741.1"/>
    </source>
</evidence>
<comment type="cofactor">
    <cofactor evidence="1 4">
        <name>pyridoxal 5'-phosphate</name>
        <dbReference type="ChEBI" id="CHEBI:597326"/>
    </cofactor>
</comment>
<feature type="active site" description="Proton acceptor; specific for L-alanine" evidence="4">
    <location>
        <position position="259"/>
    </location>
</feature>
<feature type="domain" description="Alanine racemase C-terminal" evidence="5">
    <location>
        <begin position="238"/>
        <end position="364"/>
    </location>
</feature>
<gene>
    <name evidence="6" type="ORF">J2S37_001279</name>
</gene>
<comment type="similarity">
    <text evidence="4">Belongs to the alanine racemase family.</text>
</comment>
<dbReference type="CDD" id="cd00430">
    <property type="entry name" value="PLPDE_III_AR"/>
    <property type="match status" value="1"/>
</dbReference>
<dbReference type="InterPro" id="IPR001608">
    <property type="entry name" value="Ala_racemase_N"/>
</dbReference>